<dbReference type="RefSeq" id="WP_245772230.1">
    <property type="nucleotide sequence ID" value="NZ_BJXR01000013.1"/>
</dbReference>
<dbReference type="Proteomes" id="UP000321514">
    <property type="component" value="Unassembled WGS sequence"/>
</dbReference>
<evidence type="ECO:0000313" key="4">
    <source>
        <dbReference type="Proteomes" id="UP000321514"/>
    </source>
</evidence>
<proteinExistence type="predicted"/>
<dbReference type="Proteomes" id="UP000183760">
    <property type="component" value="Unassembled WGS sequence"/>
</dbReference>
<dbReference type="PROSITE" id="PS51318">
    <property type="entry name" value="TAT"/>
    <property type="match status" value="1"/>
</dbReference>
<dbReference type="EMBL" id="FOIB01000002">
    <property type="protein sequence ID" value="SET64509.1"/>
    <property type="molecule type" value="Genomic_DNA"/>
</dbReference>
<reference evidence="1 4" key="2">
    <citation type="submission" date="2019-07" db="EMBL/GenBank/DDBJ databases">
        <title>Whole genome shotgun sequence of Myxococcus fulvus NBRC 100333.</title>
        <authorList>
            <person name="Hosoyama A."/>
            <person name="Uohara A."/>
            <person name="Ohji S."/>
            <person name="Ichikawa N."/>
        </authorList>
    </citation>
    <scope>NUCLEOTIDE SEQUENCE [LARGE SCALE GENOMIC DNA]</scope>
    <source>
        <strain evidence="1 4">NBRC 100333</strain>
    </source>
</reference>
<dbReference type="EMBL" id="BJXR01000013">
    <property type="protein sequence ID" value="GEN05885.1"/>
    <property type="molecule type" value="Genomic_DNA"/>
</dbReference>
<evidence type="ECO:0008006" key="5">
    <source>
        <dbReference type="Google" id="ProtNLM"/>
    </source>
</evidence>
<accession>A0A511SVF4</accession>
<dbReference type="InterPro" id="IPR006311">
    <property type="entry name" value="TAT_signal"/>
</dbReference>
<protein>
    <recommendedName>
        <fullName evidence="5">DUF1579 domain-containing protein</fullName>
    </recommendedName>
</protein>
<dbReference type="STRING" id="1334629.MFUL124B02_36165"/>
<name>A0A511SVF4_MYXFU</name>
<evidence type="ECO:0000313" key="2">
    <source>
        <dbReference type="EMBL" id="SET64509.1"/>
    </source>
</evidence>
<gene>
    <name evidence="1" type="ORF">MFU01_09220</name>
    <name evidence="2" type="ORF">SAMN05443572_102995</name>
</gene>
<organism evidence="1 4">
    <name type="scientific">Myxococcus fulvus</name>
    <dbReference type="NCBI Taxonomy" id="33"/>
    <lineage>
        <taxon>Bacteria</taxon>
        <taxon>Pseudomonadati</taxon>
        <taxon>Myxococcota</taxon>
        <taxon>Myxococcia</taxon>
        <taxon>Myxococcales</taxon>
        <taxon>Cystobacterineae</taxon>
        <taxon>Myxococcaceae</taxon>
        <taxon>Myxococcus</taxon>
    </lineage>
</organism>
<comment type="caution">
    <text evidence="1">The sequence shown here is derived from an EMBL/GenBank/DDBJ whole genome shotgun (WGS) entry which is preliminary data.</text>
</comment>
<keyword evidence="3" id="KW-1185">Reference proteome</keyword>
<evidence type="ECO:0000313" key="3">
    <source>
        <dbReference type="Proteomes" id="UP000183760"/>
    </source>
</evidence>
<reference evidence="2 3" key="1">
    <citation type="submission" date="2016-10" db="EMBL/GenBank/DDBJ databases">
        <authorList>
            <person name="Varghese N."/>
            <person name="Submissions S."/>
        </authorList>
    </citation>
    <scope>NUCLEOTIDE SEQUENCE [LARGE SCALE GENOMIC DNA]</scope>
    <source>
        <strain evidence="2 3">DSM 16525</strain>
    </source>
</reference>
<evidence type="ECO:0000313" key="1">
    <source>
        <dbReference type="EMBL" id="GEN05885.1"/>
    </source>
</evidence>
<sequence>MNDDASLSRRKLLTHTLAGVSAMPFVSVPGLLAATAAPDKPTTHGTWSMPATLPTGGPRDFDFLVGTWKSVNRRLKKRWVGSTDWDVFPNTLRCESRLGGIVNIDEVEFPTKGWAGMTVRTYDVEKRQWSLYWINSRQGVLFPPVVGGFTGDVGRFYGDDTDEGRPIKCVFQWRKLGPDKALWEQAFSLDGKTWETNWSVEHTRVKG</sequence>
<dbReference type="AlphaFoldDB" id="A0A511SVF4"/>